<dbReference type="GO" id="GO:0006526">
    <property type="term" value="P:L-arginine biosynthetic process"/>
    <property type="evidence" value="ECO:0007669"/>
    <property type="project" value="TreeGrafter"/>
</dbReference>
<keyword evidence="3" id="KW-0645">Protease</keyword>
<sequence>MTKNIDWLAQTQKRQEELLETAQAFLRIKSVLDPETAREGAPFGEGIREALDFALQVCRQAGMTIKDVDGYAAHAEFGAGDELIGILCHVDVVPEGDGWSTPPYAAQIVDGKLVARGAIDDKGPAMAAIFAAKLVLELGLPLSKRVRLIFGTDEESSWKCVQRYFETEEMPTMGFTPDADFPLIYAEKGLTDLTWRQNAEAFRALNLPASSEAEAALVSFTAGRRMNMVPDKAEAVLKPLKMTGSQIADRYRQYLSEAGRTGHAEEGNGQVVLMMEGVSVHGMDPGKGVNAGTELIHFLRTLSLDERASLYTSFADRYLYHEHNGAALGIAHEDAEMGALTVNPGVFEYQADGDALIRVNIRYPHSVTFEEWSSVLSGHLQEAAFGLEVVEHLPPHRVDPNHPLVTTLQRVYTEQTGEEAGIIAIGGATYGRSLDVGVAFGPLFPGRPDSAHQRDEYILVEDLIKATAIYAQAIYELAK</sequence>
<evidence type="ECO:0000256" key="5">
    <source>
        <dbReference type="ARBA" id="ARBA00022801"/>
    </source>
</evidence>
<evidence type="ECO:0000256" key="7">
    <source>
        <dbReference type="ARBA" id="ARBA00022997"/>
    </source>
</evidence>
<dbReference type="PANTHER" id="PTHR43808:SF31">
    <property type="entry name" value="N-ACETYL-L-CITRULLINE DEACETYLASE"/>
    <property type="match status" value="1"/>
</dbReference>
<keyword evidence="7" id="KW-0224">Dipeptidase</keyword>
<evidence type="ECO:0000256" key="1">
    <source>
        <dbReference type="ARBA" id="ARBA00001947"/>
    </source>
</evidence>
<keyword evidence="8" id="KW-0482">Metalloprotease</keyword>
<evidence type="ECO:0000313" key="10">
    <source>
        <dbReference type="Proteomes" id="UP000281915"/>
    </source>
</evidence>
<keyword evidence="5" id="KW-0378">Hydrolase</keyword>
<dbReference type="InterPro" id="IPR036264">
    <property type="entry name" value="Bact_exopeptidase_dim_dom"/>
</dbReference>
<dbReference type="InterPro" id="IPR002933">
    <property type="entry name" value="Peptidase_M20"/>
</dbReference>
<protein>
    <submittedName>
        <fullName evidence="9">Dipeptidase PepV</fullName>
    </submittedName>
</protein>
<dbReference type="EMBL" id="RHHT01000012">
    <property type="protein sequence ID" value="RNB81530.1"/>
    <property type="molecule type" value="Genomic_DNA"/>
</dbReference>
<dbReference type="CDD" id="cd03888">
    <property type="entry name" value="M20_PepV"/>
    <property type="match status" value="1"/>
</dbReference>
<reference evidence="9 10" key="1">
    <citation type="submission" date="2018-10" db="EMBL/GenBank/DDBJ databases">
        <title>Phylogenomics of Brevibacillus.</title>
        <authorList>
            <person name="Dunlap C."/>
        </authorList>
    </citation>
    <scope>NUCLEOTIDE SEQUENCE [LARGE SCALE GENOMIC DNA]</scope>
    <source>
        <strain evidence="9 10">JCM 15085</strain>
    </source>
</reference>
<dbReference type="GO" id="GO:0016805">
    <property type="term" value="F:dipeptidase activity"/>
    <property type="evidence" value="ECO:0007669"/>
    <property type="project" value="UniProtKB-KW"/>
</dbReference>
<accession>A0A3M8D0D5</accession>
<dbReference type="NCBIfam" id="TIGR01887">
    <property type="entry name" value="dipeptidaselike"/>
    <property type="match status" value="1"/>
</dbReference>
<dbReference type="InterPro" id="IPR050072">
    <property type="entry name" value="Peptidase_M20A"/>
</dbReference>
<dbReference type="GO" id="GO:0008777">
    <property type="term" value="F:acetylornithine deacetylase activity"/>
    <property type="evidence" value="ECO:0007669"/>
    <property type="project" value="TreeGrafter"/>
</dbReference>
<keyword evidence="6" id="KW-0862">Zinc</keyword>
<dbReference type="InterPro" id="IPR010964">
    <property type="entry name" value="M20A_pepV-rel"/>
</dbReference>
<evidence type="ECO:0000313" key="9">
    <source>
        <dbReference type="EMBL" id="RNB81530.1"/>
    </source>
</evidence>
<dbReference type="Gene3D" id="3.30.70.360">
    <property type="match status" value="2"/>
</dbReference>
<comment type="caution">
    <text evidence="9">The sequence shown here is derived from an EMBL/GenBank/DDBJ whole genome shotgun (WGS) entry which is preliminary data.</text>
</comment>
<dbReference type="GO" id="GO:0008237">
    <property type="term" value="F:metallopeptidase activity"/>
    <property type="evidence" value="ECO:0007669"/>
    <property type="project" value="UniProtKB-KW"/>
</dbReference>
<evidence type="ECO:0000256" key="6">
    <source>
        <dbReference type="ARBA" id="ARBA00022833"/>
    </source>
</evidence>
<evidence type="ECO:0000256" key="2">
    <source>
        <dbReference type="ARBA" id="ARBA00006247"/>
    </source>
</evidence>
<dbReference type="GO" id="GO:0008270">
    <property type="term" value="F:zinc ion binding"/>
    <property type="evidence" value="ECO:0007669"/>
    <property type="project" value="InterPro"/>
</dbReference>
<dbReference type="Gene3D" id="3.40.630.10">
    <property type="entry name" value="Zn peptidases"/>
    <property type="match status" value="1"/>
</dbReference>
<dbReference type="NCBIfam" id="NF005591">
    <property type="entry name" value="PRK07318.1"/>
    <property type="match status" value="1"/>
</dbReference>
<dbReference type="PROSITE" id="PS00759">
    <property type="entry name" value="ARGE_DAPE_CPG2_2"/>
    <property type="match status" value="1"/>
</dbReference>
<dbReference type="AlphaFoldDB" id="A0A3M8D0D5"/>
<dbReference type="SUPFAM" id="SSF53187">
    <property type="entry name" value="Zn-dependent exopeptidases"/>
    <property type="match status" value="1"/>
</dbReference>
<evidence type="ECO:0000256" key="3">
    <source>
        <dbReference type="ARBA" id="ARBA00022670"/>
    </source>
</evidence>
<dbReference type="Proteomes" id="UP000281915">
    <property type="component" value="Unassembled WGS sequence"/>
</dbReference>
<keyword evidence="4" id="KW-0479">Metal-binding</keyword>
<comment type="cofactor">
    <cofactor evidence="1">
        <name>Zn(2+)</name>
        <dbReference type="ChEBI" id="CHEBI:29105"/>
    </cofactor>
</comment>
<name>A0A3M8D0D5_9BACL</name>
<proteinExistence type="inferred from homology"/>
<dbReference type="GO" id="GO:0006508">
    <property type="term" value="P:proteolysis"/>
    <property type="evidence" value="ECO:0007669"/>
    <property type="project" value="UniProtKB-KW"/>
</dbReference>
<comment type="similarity">
    <text evidence="2">Belongs to the peptidase M20A family.</text>
</comment>
<dbReference type="Pfam" id="PF01546">
    <property type="entry name" value="Peptidase_M20"/>
    <property type="match status" value="1"/>
</dbReference>
<dbReference type="RefSeq" id="WP_122912817.1">
    <property type="nucleotide sequence ID" value="NZ_RHHT01000012.1"/>
</dbReference>
<evidence type="ECO:0000256" key="8">
    <source>
        <dbReference type="ARBA" id="ARBA00023049"/>
    </source>
</evidence>
<dbReference type="SUPFAM" id="SSF55031">
    <property type="entry name" value="Bacterial exopeptidase dimerisation domain"/>
    <property type="match status" value="1"/>
</dbReference>
<organism evidence="9 10">
    <name type="scientific">Brevibacillus panacihumi</name>
    <dbReference type="NCBI Taxonomy" id="497735"/>
    <lineage>
        <taxon>Bacteria</taxon>
        <taxon>Bacillati</taxon>
        <taxon>Bacillota</taxon>
        <taxon>Bacilli</taxon>
        <taxon>Bacillales</taxon>
        <taxon>Paenibacillaceae</taxon>
        <taxon>Brevibacillus</taxon>
    </lineage>
</organism>
<dbReference type="PANTHER" id="PTHR43808">
    <property type="entry name" value="ACETYLORNITHINE DEACETYLASE"/>
    <property type="match status" value="1"/>
</dbReference>
<evidence type="ECO:0000256" key="4">
    <source>
        <dbReference type="ARBA" id="ARBA00022723"/>
    </source>
</evidence>
<dbReference type="InterPro" id="IPR001261">
    <property type="entry name" value="ArgE/DapE_CS"/>
</dbReference>
<gene>
    <name evidence="9" type="primary">pepV</name>
    <name evidence="9" type="ORF">EDM58_07590</name>
</gene>